<dbReference type="GO" id="GO:0009307">
    <property type="term" value="P:DNA restriction-modification system"/>
    <property type="evidence" value="ECO:0007669"/>
    <property type="project" value="UniProtKB-KW"/>
</dbReference>
<evidence type="ECO:0000256" key="8">
    <source>
        <dbReference type="ARBA" id="ARBA00022840"/>
    </source>
</evidence>
<protein>
    <recommendedName>
        <fullName evidence="10">Type I restriction enzyme endonuclease subunit</fullName>
        <shortName evidence="10">R protein</shortName>
        <ecNumber evidence="10">3.1.21.3</ecNumber>
    </recommendedName>
</protein>
<dbReference type="AlphaFoldDB" id="K0XLQ2"/>
<keyword evidence="13" id="KW-1185">Reference proteome</keyword>
<dbReference type="InterPro" id="IPR051268">
    <property type="entry name" value="Type-I_R_enzyme_R_subunit"/>
</dbReference>
<dbReference type="InterPro" id="IPR007409">
    <property type="entry name" value="Restrct_endonuc_type1_HsdR_N"/>
</dbReference>
<dbReference type="EC" id="3.1.21.3" evidence="10"/>
<dbReference type="RefSeq" id="WP_008861723.1">
    <property type="nucleotide sequence ID" value="NZ_CAXSYG010000006.1"/>
</dbReference>
<dbReference type="Proteomes" id="UP000006044">
    <property type="component" value="Unassembled WGS sequence"/>
</dbReference>
<dbReference type="HOGENOM" id="CLU_005762_0_1_10"/>
<keyword evidence="3" id="KW-0540">Nuclease</keyword>
<dbReference type="PROSITE" id="PS51192">
    <property type="entry name" value="HELICASE_ATP_BIND_1"/>
    <property type="match status" value="1"/>
</dbReference>
<evidence type="ECO:0000256" key="10">
    <source>
        <dbReference type="RuleBase" id="RU364115"/>
    </source>
</evidence>
<dbReference type="Pfam" id="PF22679">
    <property type="entry name" value="T1R_D3-like"/>
    <property type="match status" value="1"/>
</dbReference>
<comment type="function">
    <text evidence="10">Subunit R is required for both nuclease and ATPase activities, but not for modification.</text>
</comment>
<feature type="domain" description="Helicase ATP-binding" evidence="11">
    <location>
        <begin position="273"/>
        <end position="459"/>
    </location>
</feature>
<evidence type="ECO:0000256" key="2">
    <source>
        <dbReference type="ARBA" id="ARBA00008598"/>
    </source>
</evidence>
<dbReference type="STRING" id="742726.HMPREF9448_01238"/>
<dbReference type="InterPro" id="IPR027417">
    <property type="entry name" value="P-loop_NTPase"/>
</dbReference>
<accession>K0XLQ2</accession>
<evidence type="ECO:0000256" key="6">
    <source>
        <dbReference type="ARBA" id="ARBA00022759"/>
    </source>
</evidence>
<comment type="subunit">
    <text evidence="10">The type I restriction/modification system is composed of three polypeptides R, M and S.</text>
</comment>
<dbReference type="Gene3D" id="3.40.50.300">
    <property type="entry name" value="P-loop containing nucleotide triphosphate hydrolases"/>
    <property type="match status" value="2"/>
</dbReference>
<reference evidence="12 13" key="1">
    <citation type="submission" date="2012-08" db="EMBL/GenBank/DDBJ databases">
        <title>The Genome Sequence of Barnesiella intestinihominis YIT 11860.</title>
        <authorList>
            <consortium name="The Broad Institute Genome Sequencing Platform"/>
            <person name="Earl A."/>
            <person name="Ward D."/>
            <person name="Feldgarden M."/>
            <person name="Gevers D."/>
            <person name="Morotomi M."/>
            <person name="Walker B."/>
            <person name="Young S.K."/>
            <person name="Zeng Q."/>
            <person name="Gargeya S."/>
            <person name="Fitzgerald M."/>
            <person name="Haas B."/>
            <person name="Abouelleil A."/>
            <person name="Alvarado L."/>
            <person name="Arachchi H.M."/>
            <person name="Berlin A.M."/>
            <person name="Chapman S.B."/>
            <person name="Goldberg J."/>
            <person name="Griggs A."/>
            <person name="Gujja S."/>
            <person name="Hansen M."/>
            <person name="Howarth C."/>
            <person name="Imamovic A."/>
            <person name="Larimer J."/>
            <person name="McCowen C."/>
            <person name="Montmayeur A."/>
            <person name="Murphy C."/>
            <person name="Neiman D."/>
            <person name="Pearson M."/>
            <person name="Priest M."/>
            <person name="Roberts A."/>
            <person name="Saif S."/>
            <person name="Shea T."/>
            <person name="Sisk P."/>
            <person name="Sykes S."/>
            <person name="Wortman J."/>
            <person name="Nusbaum C."/>
            <person name="Birren B."/>
        </authorList>
    </citation>
    <scope>NUCLEOTIDE SEQUENCE [LARGE SCALE GENOMIC DNA]</scope>
    <source>
        <strain evidence="12 13">YIT 11860</strain>
    </source>
</reference>
<keyword evidence="5 10" id="KW-0680">Restriction system</keyword>
<dbReference type="OrthoDB" id="9758243at2"/>
<comment type="catalytic activity">
    <reaction evidence="1 10">
        <text>Endonucleolytic cleavage of DNA to give random double-stranded fragments with terminal 5'-phosphates, ATP is simultaneously hydrolyzed.</text>
        <dbReference type="EC" id="3.1.21.3"/>
    </reaction>
</comment>
<dbReference type="GO" id="GO:0005524">
    <property type="term" value="F:ATP binding"/>
    <property type="evidence" value="ECO:0007669"/>
    <property type="project" value="UniProtKB-KW"/>
</dbReference>
<dbReference type="NCBIfam" id="TIGR00348">
    <property type="entry name" value="hsdR"/>
    <property type="match status" value="1"/>
</dbReference>
<organism evidence="12 13">
    <name type="scientific">Barnesiella intestinihominis YIT 11860</name>
    <dbReference type="NCBI Taxonomy" id="742726"/>
    <lineage>
        <taxon>Bacteria</taxon>
        <taxon>Pseudomonadati</taxon>
        <taxon>Bacteroidota</taxon>
        <taxon>Bacteroidia</taxon>
        <taxon>Bacteroidales</taxon>
        <taxon>Barnesiellaceae</taxon>
        <taxon>Barnesiella</taxon>
    </lineage>
</organism>
<keyword evidence="6" id="KW-0255">Endonuclease</keyword>
<gene>
    <name evidence="12" type="ORF">HMPREF9448_01238</name>
</gene>
<dbReference type="Pfam" id="PF04313">
    <property type="entry name" value="HSDR_N"/>
    <property type="match status" value="1"/>
</dbReference>
<dbReference type="Gene3D" id="3.90.1570.50">
    <property type="match status" value="1"/>
</dbReference>
<sequence length="1044" mass="118944">MDTNIGAKERVTQNRLIGLFKNVLKYTCLGNWETREGNVNIEEKLLTAYLSRCGYTDKEIRGAIAKLKQAANSLGGGLYNANKEVYTLLRYGVNVQAEVTEKKKMVHLIDWANPMENDLQIAEEVTIQGESDRRPDLVVYVNGIALAVIELKRSTVSAHEGIRQNIRNQQDGYIPRFFTTIQLLFAGNDTEGLHYGVIKTPEKFWLRWKEPCGEPCQPSHFTVGEYPNELDRSVLQFFEPARLLEYIHDFIIFDGGVKKAARPNQYFAVKAAQPRVRKKQNGIIWHSQGSGKSLTMIWLARWIRENVSDARVVIITDRDELDKQIESGFKDAGEQIQRAKSGGKLIEMLNAAEPWLICTLIHKFGNKNDGDAISVGNKKASKSLDLYLEELAKSLPADFRAKGNIYVFIDECHRTQGGMLHEAMKHIMGDDVMLIGFTGTPLLHTDKKKSIETFGSYIHSYKFNEAVEDGVILDLRYEARNVEQYLGKREKIDEWFDAKTRGLSSVARAALKERWAKMEKLFSSKERIDRIVADICQDMSTKRALAGGYGNAMLVADSIYQACRYWEVFQSTELKGHCAVVTSYDASTASVKDEYQGDGETEDLTKYEIYQRMIGDKTPEQFETWAKKVFTDHPGDMKLLIVVDKLLTGFDAPSATYLYIDKKMRDHNLFQAVCRVNRVDSEEKDFGYIIDYQDLFGAVKSAIEDYTNGAFDGYDADDVKGLLLTRLAEGRKALEESLQAVYTMCEVIHPQTREGYFAYFVYAENTPVENQQNECEGNANKRETFYKLVSRLVRRYIDIANEMEQAGYTAEEAADIKKQVDYFNDIKDEIKLKSGDALDLKYYDPAMRQLIDNYVRAEDSEKLVDLADISFLDLIDTEGDKAIDALPKKIKQNERSVAEILAANMRKMIISERPNNPAYFDKMSDLLNHLLQEQKDGKIQYKELIKQLIEKLKEARLTIKTKYPATIDTKGKQALYDNLGGNEALALRIHEIIKANARDGFRDMDSSGLKKMRALRRAVESALKGVEQDKLDDIMQLIVAQKEY</sequence>
<comment type="similarity">
    <text evidence="2 10">Belongs to the HsdR family.</text>
</comment>
<dbReference type="PATRIC" id="fig|742726.3.peg.1309"/>
<dbReference type="PANTHER" id="PTHR30195:SF15">
    <property type="entry name" value="TYPE I RESTRICTION ENZYME HINDI ENDONUCLEASE SUBUNIT"/>
    <property type="match status" value="1"/>
</dbReference>
<keyword evidence="9 10" id="KW-0238">DNA-binding</keyword>
<dbReference type="SUPFAM" id="SSF52540">
    <property type="entry name" value="P-loop containing nucleoside triphosphate hydrolases"/>
    <property type="match status" value="2"/>
</dbReference>
<evidence type="ECO:0000313" key="12">
    <source>
        <dbReference type="EMBL" id="EJZ64755.1"/>
    </source>
</evidence>
<keyword evidence="8 10" id="KW-0067">ATP-binding</keyword>
<comment type="caution">
    <text evidence="12">The sequence shown here is derived from an EMBL/GenBank/DDBJ whole genome shotgun (WGS) entry which is preliminary data.</text>
</comment>
<dbReference type="PANTHER" id="PTHR30195">
    <property type="entry name" value="TYPE I SITE-SPECIFIC DEOXYRIBONUCLEASE PROTEIN SUBUNIT M AND R"/>
    <property type="match status" value="1"/>
</dbReference>
<dbReference type="eggNOG" id="COG0610">
    <property type="taxonomic scope" value="Bacteria"/>
</dbReference>
<dbReference type="InterPro" id="IPR040980">
    <property type="entry name" value="SWI2_SNF2"/>
</dbReference>
<evidence type="ECO:0000256" key="9">
    <source>
        <dbReference type="ARBA" id="ARBA00023125"/>
    </source>
</evidence>
<keyword evidence="7 10" id="KW-0378">Hydrolase</keyword>
<keyword evidence="4 10" id="KW-0547">Nucleotide-binding</keyword>
<evidence type="ECO:0000256" key="5">
    <source>
        <dbReference type="ARBA" id="ARBA00022747"/>
    </source>
</evidence>
<dbReference type="GeneID" id="77848526"/>
<evidence type="ECO:0000259" key="11">
    <source>
        <dbReference type="PROSITE" id="PS51192"/>
    </source>
</evidence>
<dbReference type="EMBL" id="ADLE01000008">
    <property type="protein sequence ID" value="EJZ64755.1"/>
    <property type="molecule type" value="Genomic_DNA"/>
</dbReference>
<dbReference type="InterPro" id="IPR014001">
    <property type="entry name" value="Helicase_ATP-bd"/>
</dbReference>
<dbReference type="CDD" id="cd22332">
    <property type="entry name" value="HsdR_N"/>
    <property type="match status" value="1"/>
</dbReference>
<evidence type="ECO:0000256" key="4">
    <source>
        <dbReference type="ARBA" id="ARBA00022741"/>
    </source>
</evidence>
<dbReference type="GO" id="GO:0003677">
    <property type="term" value="F:DNA binding"/>
    <property type="evidence" value="ECO:0007669"/>
    <property type="project" value="UniProtKB-KW"/>
</dbReference>
<name>K0XLQ2_9BACT</name>
<dbReference type="SMART" id="SM00487">
    <property type="entry name" value="DEXDc"/>
    <property type="match status" value="1"/>
</dbReference>
<dbReference type="CDD" id="cd18030">
    <property type="entry name" value="DEXHc_RE_I_HsdR"/>
    <property type="match status" value="1"/>
</dbReference>
<dbReference type="Pfam" id="PF18766">
    <property type="entry name" value="SWI2_SNF2"/>
    <property type="match status" value="1"/>
</dbReference>
<evidence type="ECO:0000256" key="1">
    <source>
        <dbReference type="ARBA" id="ARBA00000851"/>
    </source>
</evidence>
<evidence type="ECO:0000256" key="7">
    <source>
        <dbReference type="ARBA" id="ARBA00022801"/>
    </source>
</evidence>
<evidence type="ECO:0000256" key="3">
    <source>
        <dbReference type="ARBA" id="ARBA00022722"/>
    </source>
</evidence>
<dbReference type="GO" id="GO:0009035">
    <property type="term" value="F:type I site-specific deoxyribonuclease activity"/>
    <property type="evidence" value="ECO:0007669"/>
    <property type="project" value="UniProtKB-EC"/>
</dbReference>
<evidence type="ECO:0000313" key="13">
    <source>
        <dbReference type="Proteomes" id="UP000006044"/>
    </source>
</evidence>
<proteinExistence type="inferred from homology"/>
<dbReference type="CDD" id="cd18800">
    <property type="entry name" value="SF2_C_EcoR124I-like"/>
    <property type="match status" value="1"/>
</dbReference>
<dbReference type="InterPro" id="IPR055180">
    <property type="entry name" value="HsdR_RecA-like_helicase_dom_2"/>
</dbReference>
<dbReference type="InterPro" id="IPR004473">
    <property type="entry name" value="Restrct_endonuc_typeI_HsdR"/>
</dbReference>